<dbReference type="PANTHER" id="PTHR10947">
    <property type="entry name" value="PHENYLALANYL-TRNA SYNTHETASE BETA CHAIN AND LEUCINE-RICH REPEAT-CONTAINING PROTEIN 47"/>
    <property type="match status" value="1"/>
</dbReference>
<dbReference type="GO" id="GO:0005524">
    <property type="term" value="F:ATP binding"/>
    <property type="evidence" value="ECO:0007669"/>
    <property type="project" value="UniProtKB-UniRule"/>
</dbReference>
<comment type="subunit">
    <text evidence="3 15">Tetramer of two alpha and two beta subunits.</text>
</comment>
<dbReference type="Gene3D" id="2.40.50.140">
    <property type="entry name" value="Nucleic acid-binding proteins"/>
    <property type="match status" value="1"/>
</dbReference>
<dbReference type="HAMAP" id="MF_00283">
    <property type="entry name" value="Phe_tRNA_synth_beta1"/>
    <property type="match status" value="1"/>
</dbReference>
<dbReference type="FunFam" id="3.30.56.10:FF:000002">
    <property type="entry name" value="Phenylalanine--tRNA ligase beta subunit"/>
    <property type="match status" value="1"/>
</dbReference>
<feature type="domain" description="FDX-ACB" evidence="18">
    <location>
        <begin position="704"/>
        <end position="800"/>
    </location>
</feature>
<dbReference type="InterPro" id="IPR045864">
    <property type="entry name" value="aa-tRNA-synth_II/BPL/LPL"/>
</dbReference>
<dbReference type="PANTHER" id="PTHR10947:SF0">
    <property type="entry name" value="PHENYLALANINE--TRNA LIGASE BETA SUBUNIT"/>
    <property type="match status" value="1"/>
</dbReference>
<evidence type="ECO:0000259" key="17">
    <source>
        <dbReference type="PROSITE" id="PS50886"/>
    </source>
</evidence>
<dbReference type="EC" id="6.1.1.20" evidence="15"/>
<dbReference type="SMART" id="SM00896">
    <property type="entry name" value="FDX-ACB"/>
    <property type="match status" value="1"/>
</dbReference>
<dbReference type="InterPro" id="IPR005147">
    <property type="entry name" value="tRNA_synthase_B5-dom"/>
</dbReference>
<accession>A0A6L6YPA1</accession>
<feature type="binding site" evidence="15">
    <location>
        <position position="461"/>
    </location>
    <ligand>
        <name>Mg(2+)</name>
        <dbReference type="ChEBI" id="CHEBI:18420"/>
        <note>shared with alpha subunit</note>
    </ligand>
</feature>
<dbReference type="InterPro" id="IPR004532">
    <property type="entry name" value="Phe-tRNA-ligase_IIc_bsu_bact"/>
</dbReference>
<dbReference type="CDD" id="cd00769">
    <property type="entry name" value="PheRS_beta_core"/>
    <property type="match status" value="1"/>
</dbReference>
<dbReference type="Gene3D" id="3.30.56.10">
    <property type="match status" value="2"/>
</dbReference>
<comment type="catalytic activity">
    <reaction evidence="14 15">
        <text>tRNA(Phe) + L-phenylalanine + ATP = L-phenylalanyl-tRNA(Phe) + AMP + diphosphate + H(+)</text>
        <dbReference type="Rhea" id="RHEA:19413"/>
        <dbReference type="Rhea" id="RHEA-COMP:9668"/>
        <dbReference type="Rhea" id="RHEA-COMP:9699"/>
        <dbReference type="ChEBI" id="CHEBI:15378"/>
        <dbReference type="ChEBI" id="CHEBI:30616"/>
        <dbReference type="ChEBI" id="CHEBI:33019"/>
        <dbReference type="ChEBI" id="CHEBI:58095"/>
        <dbReference type="ChEBI" id="CHEBI:78442"/>
        <dbReference type="ChEBI" id="CHEBI:78531"/>
        <dbReference type="ChEBI" id="CHEBI:456215"/>
        <dbReference type="EC" id="6.1.1.20"/>
    </reaction>
</comment>
<dbReference type="OrthoDB" id="9805455at2"/>
<keyword evidence="8 15" id="KW-0547">Nucleotide-binding</keyword>
<evidence type="ECO:0000256" key="6">
    <source>
        <dbReference type="ARBA" id="ARBA00022598"/>
    </source>
</evidence>
<comment type="caution">
    <text evidence="20">The sequence shown here is derived from an EMBL/GenBank/DDBJ whole genome shotgun (WGS) entry which is preliminary data.</text>
</comment>
<feature type="domain" description="B5" evidence="19">
    <location>
        <begin position="402"/>
        <end position="477"/>
    </location>
</feature>
<evidence type="ECO:0000313" key="21">
    <source>
        <dbReference type="Proteomes" id="UP000472580"/>
    </source>
</evidence>
<dbReference type="SMART" id="SM00874">
    <property type="entry name" value="B5"/>
    <property type="match status" value="1"/>
</dbReference>
<evidence type="ECO:0000259" key="19">
    <source>
        <dbReference type="PROSITE" id="PS51483"/>
    </source>
</evidence>
<keyword evidence="9 15" id="KW-0067">ATP-binding</keyword>
<feature type="binding site" evidence="15">
    <location>
        <position position="464"/>
    </location>
    <ligand>
        <name>Mg(2+)</name>
        <dbReference type="ChEBI" id="CHEBI:18420"/>
        <note>shared with alpha subunit</note>
    </ligand>
</feature>
<dbReference type="InterPro" id="IPR033714">
    <property type="entry name" value="tRNA_bind_bactPheRS"/>
</dbReference>
<dbReference type="GO" id="GO:0000049">
    <property type="term" value="F:tRNA binding"/>
    <property type="evidence" value="ECO:0007669"/>
    <property type="project" value="UniProtKB-UniRule"/>
</dbReference>
<evidence type="ECO:0000256" key="14">
    <source>
        <dbReference type="ARBA" id="ARBA00049255"/>
    </source>
</evidence>
<dbReference type="PROSITE" id="PS51447">
    <property type="entry name" value="FDX_ACB"/>
    <property type="match status" value="1"/>
</dbReference>
<dbReference type="FunFam" id="2.40.50.140:FF:000045">
    <property type="entry name" value="Phenylalanine--tRNA ligase beta subunit"/>
    <property type="match status" value="1"/>
</dbReference>
<evidence type="ECO:0000256" key="2">
    <source>
        <dbReference type="ARBA" id="ARBA00008653"/>
    </source>
</evidence>
<dbReference type="PROSITE" id="PS50886">
    <property type="entry name" value="TRBD"/>
    <property type="match status" value="1"/>
</dbReference>
<dbReference type="Gene3D" id="3.50.40.10">
    <property type="entry name" value="Phenylalanyl-trna Synthetase, Chain B, domain 3"/>
    <property type="match status" value="1"/>
</dbReference>
<dbReference type="Pfam" id="PF03483">
    <property type="entry name" value="B3_4"/>
    <property type="match status" value="1"/>
</dbReference>
<dbReference type="SMART" id="SM00873">
    <property type="entry name" value="B3_4"/>
    <property type="match status" value="1"/>
</dbReference>
<dbReference type="GO" id="GO:0006432">
    <property type="term" value="P:phenylalanyl-tRNA aminoacylation"/>
    <property type="evidence" value="ECO:0007669"/>
    <property type="project" value="UniProtKB-UniRule"/>
</dbReference>
<dbReference type="EMBL" id="WSRP01000028">
    <property type="protein sequence ID" value="MVX57331.1"/>
    <property type="molecule type" value="Genomic_DNA"/>
</dbReference>
<evidence type="ECO:0000259" key="18">
    <source>
        <dbReference type="PROSITE" id="PS51447"/>
    </source>
</evidence>
<dbReference type="SUPFAM" id="SSF46955">
    <property type="entry name" value="Putative DNA-binding domain"/>
    <property type="match status" value="1"/>
</dbReference>
<dbReference type="AlphaFoldDB" id="A0A6L6YPA1"/>
<evidence type="ECO:0000256" key="5">
    <source>
        <dbReference type="ARBA" id="ARBA00022555"/>
    </source>
</evidence>
<dbReference type="RefSeq" id="WP_160335757.1">
    <property type="nucleotide sequence ID" value="NZ_CALPCR010000024.1"/>
</dbReference>
<evidence type="ECO:0000256" key="9">
    <source>
        <dbReference type="ARBA" id="ARBA00022840"/>
    </source>
</evidence>
<dbReference type="InterPro" id="IPR002547">
    <property type="entry name" value="tRNA-bd_dom"/>
</dbReference>
<dbReference type="GO" id="GO:0009328">
    <property type="term" value="C:phenylalanine-tRNA ligase complex"/>
    <property type="evidence" value="ECO:0007669"/>
    <property type="project" value="TreeGrafter"/>
</dbReference>
<evidence type="ECO:0000313" key="20">
    <source>
        <dbReference type="EMBL" id="MVX57331.1"/>
    </source>
</evidence>
<gene>
    <name evidence="15" type="primary">pheT</name>
    <name evidence="20" type="ORF">E5987_08975</name>
</gene>
<dbReference type="SUPFAM" id="SSF50249">
    <property type="entry name" value="Nucleic acid-binding proteins"/>
    <property type="match status" value="1"/>
</dbReference>
<dbReference type="NCBIfam" id="NF045760">
    <property type="entry name" value="YtpR"/>
    <property type="match status" value="1"/>
</dbReference>
<dbReference type="InterPro" id="IPR005146">
    <property type="entry name" value="B3/B4_tRNA-bd"/>
</dbReference>
<keyword evidence="11 16" id="KW-0694">RNA-binding</keyword>
<evidence type="ECO:0000256" key="12">
    <source>
        <dbReference type="ARBA" id="ARBA00022917"/>
    </source>
</evidence>
<keyword evidence="7 15" id="KW-0479">Metal-binding</keyword>
<dbReference type="SUPFAM" id="SSF54991">
    <property type="entry name" value="Anticodon-binding domain of PheRS"/>
    <property type="match status" value="1"/>
</dbReference>
<dbReference type="InterPro" id="IPR036690">
    <property type="entry name" value="Fdx_antiC-bd_sf"/>
</dbReference>
<dbReference type="InterPro" id="IPR012340">
    <property type="entry name" value="NA-bd_OB-fold"/>
</dbReference>
<keyword evidence="13 15" id="KW-0030">Aminoacyl-tRNA synthetase</keyword>
<evidence type="ECO:0000256" key="13">
    <source>
        <dbReference type="ARBA" id="ARBA00023146"/>
    </source>
</evidence>
<dbReference type="SUPFAM" id="SSF56037">
    <property type="entry name" value="PheT/TilS domain"/>
    <property type="match status" value="1"/>
</dbReference>
<evidence type="ECO:0000256" key="3">
    <source>
        <dbReference type="ARBA" id="ARBA00011209"/>
    </source>
</evidence>
<sequence>MLFSEEWLRHYINPPLSSEALCETLTMGGLEVEGSEPIAPAFTGIVVAQVLTVENHPNADKLHVCTVDVGEGDPVQIVCGAPNVAPGIKVPCAKIGAVLPGDFKIKKAKLRGVESNGMLCSSRELGISEDHSGLWILPADAPVGEDIRTYERLDDRKIEIKLTPNRGDALSIIGVGRDLRAMTGAELAQPDMSPVEANCDAVHNVKIEAPDLCGRFSGRVIKGLNPNAPTPDWMKSRLERSGQRSISALVDISNYVLLELGRPTHIFDLDKLDGTLTVRWGKEGEKAGLLNGKTVDIDPYFGVISDNNGIEAIGGIMGGAHAAVSDDTVNIFIESAFWWPVSIQGRCRKLNFSTDAAYRFERGVDFGTTVEHLEYTTRLIKDICGTAETQIGPVVDMVESLPERKPVKMRIERCRKIIGADISEDKMAECFTRLGFNFEKKDGAFLVEPPTYRFDIEIEEDLIEEVARLYGYQNLTEIPPLARVSMLERNEDTLDRHELRKKMAALGFQEQISYSFVAEEEEADFSAVKNPIKVLNPIASQMAVMRTQLIAGLVNTLKYNLNRKTERAALFEYGRVFFRDKTVKGSDFAVEGVRQPVHLGALVYGSAYPAQWGEKARPYDFFDLKGVVEQLTAGRKLRFEKSKNPALHPGRSADVYLDGDLIGVIGELHPALAQKYDLPHSPVVFELDAEPLLKQGLLVHKPISKFQPVSRDISVSMASDIALQKLTDAVAKAAKKDPRLFILSSFKLFDVYQPKDDAGQKSLAFSARFQRMDSQVSDAEADEAVQAILNVLAEQGAVLRQ</sequence>
<comment type="similarity">
    <text evidence="2 15">Belongs to the phenylalanyl-tRNA synthetase beta subunit family. Type 1 subfamily.</text>
</comment>
<name>A0A6L6YPA1_9BURK</name>
<evidence type="ECO:0000256" key="7">
    <source>
        <dbReference type="ARBA" id="ARBA00022723"/>
    </source>
</evidence>
<dbReference type="PROSITE" id="PS51483">
    <property type="entry name" value="B5"/>
    <property type="match status" value="1"/>
</dbReference>
<evidence type="ECO:0000256" key="11">
    <source>
        <dbReference type="ARBA" id="ARBA00022884"/>
    </source>
</evidence>
<dbReference type="GO" id="GO:0004826">
    <property type="term" value="F:phenylalanine-tRNA ligase activity"/>
    <property type="evidence" value="ECO:0007669"/>
    <property type="project" value="UniProtKB-UniRule"/>
</dbReference>
<keyword evidence="12 15" id="KW-0648">Protein biosynthesis</keyword>
<dbReference type="Proteomes" id="UP000472580">
    <property type="component" value="Unassembled WGS sequence"/>
</dbReference>
<organism evidence="20 21">
    <name type="scientific">Parasutterella muris</name>
    <dbReference type="NCBI Taxonomy" id="2565572"/>
    <lineage>
        <taxon>Bacteria</taxon>
        <taxon>Pseudomonadati</taxon>
        <taxon>Pseudomonadota</taxon>
        <taxon>Betaproteobacteria</taxon>
        <taxon>Burkholderiales</taxon>
        <taxon>Sutterellaceae</taxon>
        <taxon>Parasutterella</taxon>
    </lineage>
</organism>
<keyword evidence="4 15" id="KW-0963">Cytoplasm</keyword>
<dbReference type="InterPro" id="IPR020825">
    <property type="entry name" value="Phe-tRNA_synthase-like_B3/B4"/>
</dbReference>
<evidence type="ECO:0000256" key="1">
    <source>
        <dbReference type="ARBA" id="ARBA00004496"/>
    </source>
</evidence>
<reference evidence="20 21" key="1">
    <citation type="submission" date="2019-12" db="EMBL/GenBank/DDBJ databases">
        <title>Microbes associate with the intestines of laboratory mice.</title>
        <authorList>
            <person name="Navarre W."/>
            <person name="Wong E."/>
        </authorList>
    </citation>
    <scope>NUCLEOTIDE SEQUENCE [LARGE SCALE GENOMIC DNA]</scope>
    <source>
        <strain evidence="20 21">NM82_D38</strain>
    </source>
</reference>
<dbReference type="InterPro" id="IPR041616">
    <property type="entry name" value="PheRS_beta_core"/>
</dbReference>
<dbReference type="InterPro" id="IPR009061">
    <property type="entry name" value="DNA-bd_dom_put_sf"/>
</dbReference>
<proteinExistence type="inferred from homology"/>
<dbReference type="FunFam" id="3.30.930.10:FF:000022">
    <property type="entry name" value="Phenylalanine--tRNA ligase beta subunit"/>
    <property type="match status" value="1"/>
</dbReference>
<dbReference type="Pfam" id="PF03484">
    <property type="entry name" value="B5"/>
    <property type="match status" value="1"/>
</dbReference>
<comment type="subcellular location">
    <subcellularLocation>
        <location evidence="1 15">Cytoplasm</location>
    </subcellularLocation>
</comment>
<evidence type="ECO:0000256" key="16">
    <source>
        <dbReference type="PROSITE-ProRule" id="PRU00209"/>
    </source>
</evidence>
<feature type="domain" description="TRNA-binding" evidence="17">
    <location>
        <begin position="39"/>
        <end position="148"/>
    </location>
</feature>
<dbReference type="Pfam" id="PF01588">
    <property type="entry name" value="tRNA_bind"/>
    <property type="match status" value="1"/>
</dbReference>
<evidence type="ECO:0000256" key="10">
    <source>
        <dbReference type="ARBA" id="ARBA00022842"/>
    </source>
</evidence>
<dbReference type="GO" id="GO:0000287">
    <property type="term" value="F:magnesium ion binding"/>
    <property type="evidence" value="ECO:0007669"/>
    <property type="project" value="UniProtKB-UniRule"/>
</dbReference>
<protein>
    <recommendedName>
        <fullName evidence="15">Phenylalanine--tRNA ligase beta subunit</fullName>
        <ecNumber evidence="15">6.1.1.20</ecNumber>
    </recommendedName>
    <alternativeName>
        <fullName evidence="15">Phenylalanyl-tRNA synthetase beta subunit</fullName>
        <shortName evidence="15">PheRS</shortName>
    </alternativeName>
</protein>
<dbReference type="CDD" id="cd02796">
    <property type="entry name" value="tRNA_bind_bactPheRS"/>
    <property type="match status" value="1"/>
</dbReference>
<dbReference type="InterPro" id="IPR005121">
    <property type="entry name" value="Fdx_antiC-bd"/>
</dbReference>
<evidence type="ECO:0000256" key="8">
    <source>
        <dbReference type="ARBA" id="ARBA00022741"/>
    </source>
</evidence>
<keyword evidence="6 15" id="KW-0436">Ligase</keyword>
<dbReference type="Pfam" id="PF03147">
    <property type="entry name" value="FDX-ACB"/>
    <property type="match status" value="1"/>
</dbReference>
<evidence type="ECO:0000256" key="15">
    <source>
        <dbReference type="HAMAP-Rule" id="MF_00283"/>
    </source>
</evidence>
<dbReference type="SUPFAM" id="SSF55681">
    <property type="entry name" value="Class II aaRS and biotin synthetases"/>
    <property type="match status" value="1"/>
</dbReference>
<keyword evidence="21" id="KW-1185">Reference proteome</keyword>
<comment type="cofactor">
    <cofactor evidence="15">
        <name>Mg(2+)</name>
        <dbReference type="ChEBI" id="CHEBI:18420"/>
    </cofactor>
    <text evidence="15">Binds 2 magnesium ions per tetramer.</text>
</comment>
<evidence type="ECO:0000256" key="4">
    <source>
        <dbReference type="ARBA" id="ARBA00022490"/>
    </source>
</evidence>
<dbReference type="InterPro" id="IPR045060">
    <property type="entry name" value="Phe-tRNA-ligase_IIc_bsu"/>
</dbReference>
<feature type="binding site" evidence="15">
    <location>
        <position position="465"/>
    </location>
    <ligand>
        <name>Mg(2+)</name>
        <dbReference type="ChEBI" id="CHEBI:18420"/>
        <note>shared with alpha subunit</note>
    </ligand>
</feature>
<dbReference type="Gene3D" id="3.30.70.380">
    <property type="entry name" value="Ferrodoxin-fold anticodon-binding domain"/>
    <property type="match status" value="1"/>
</dbReference>
<dbReference type="NCBIfam" id="TIGR00472">
    <property type="entry name" value="pheT_bact"/>
    <property type="match status" value="1"/>
</dbReference>
<feature type="binding site" evidence="15">
    <location>
        <position position="455"/>
    </location>
    <ligand>
        <name>Mg(2+)</name>
        <dbReference type="ChEBI" id="CHEBI:18420"/>
        <note>shared with alpha subunit</note>
    </ligand>
</feature>
<dbReference type="Pfam" id="PF17759">
    <property type="entry name" value="tRNA_synthFbeta"/>
    <property type="match status" value="1"/>
</dbReference>
<keyword evidence="5 16" id="KW-0820">tRNA-binding</keyword>
<dbReference type="Gene3D" id="3.30.930.10">
    <property type="entry name" value="Bira Bifunctional Protein, Domain 2"/>
    <property type="match status" value="1"/>
</dbReference>
<keyword evidence="10 15" id="KW-0460">Magnesium</keyword>